<dbReference type="NCBIfam" id="NF005214">
    <property type="entry name" value="PRK06701.1"/>
    <property type="match status" value="1"/>
</dbReference>
<evidence type="ECO:0000313" key="4">
    <source>
        <dbReference type="EMBL" id="SMC74313.1"/>
    </source>
</evidence>
<accession>A0A1W2BNA9</accession>
<dbReference type="InterPro" id="IPR036291">
    <property type="entry name" value="NAD(P)-bd_dom_sf"/>
</dbReference>
<dbReference type="PANTHER" id="PTHR48107">
    <property type="entry name" value="NADPH-DEPENDENT ALDEHYDE REDUCTASE-LIKE PROTEIN, CHLOROPLASTIC-RELATED"/>
    <property type="match status" value="1"/>
</dbReference>
<reference evidence="4 5" key="1">
    <citation type="submission" date="2017-04" db="EMBL/GenBank/DDBJ databases">
        <authorList>
            <person name="Afonso C.L."/>
            <person name="Miller P.J."/>
            <person name="Scott M.A."/>
            <person name="Spackman E."/>
            <person name="Goraichik I."/>
            <person name="Dimitrov K.M."/>
            <person name="Suarez D.L."/>
            <person name="Swayne D.E."/>
        </authorList>
    </citation>
    <scope>NUCLEOTIDE SEQUENCE [LARGE SCALE GENOMIC DNA]</scope>
    <source>
        <strain evidence="4 5">CGMCC 1.12708</strain>
    </source>
</reference>
<name>A0A1W2BNA9_9FLAO</name>
<dbReference type="PRINTS" id="PR00080">
    <property type="entry name" value="SDRFAMILY"/>
</dbReference>
<sequence length="286" mass="31074">MKSKTKKIPSQTQRQQPGKESRMKPQPEFSPINDRKEGRLEGKVTIITGGDSGIGRAVAVAFAEEGADIVIAYLDEHEDAKKTAEEIKNKGRKVLLIAGDVSKESFCKKVIQKTIDKFEKIDILINNAAVQYETDSPTDITKEQLLKTFGVNVFSAFYLSIAAIPHMKKGASIINSTSVTAYRGSDHLIDYSTTKGALVSFTRSMSAALVDKGIRVNAVAPGPIWTPLIPASFDAKQVAKFGKDTPMKRPGQPNEVAPCYVFLASEDANYMTGQVLHPNGGEIING</sequence>
<feature type="region of interest" description="Disordered" evidence="3">
    <location>
        <begin position="1"/>
        <end position="35"/>
    </location>
</feature>
<proteinExistence type="inferred from homology"/>
<dbReference type="OrthoDB" id="9803333at2"/>
<dbReference type="InterPro" id="IPR020904">
    <property type="entry name" value="Sc_DH/Rdtase_CS"/>
</dbReference>
<dbReference type="Pfam" id="PF13561">
    <property type="entry name" value="adh_short_C2"/>
    <property type="match status" value="1"/>
</dbReference>
<gene>
    <name evidence="4" type="ORF">SAMN06296427_1072</name>
</gene>
<dbReference type="EMBL" id="FWXS01000007">
    <property type="protein sequence ID" value="SMC74313.1"/>
    <property type="molecule type" value="Genomic_DNA"/>
</dbReference>
<dbReference type="RefSeq" id="WP_084017695.1">
    <property type="nucleotide sequence ID" value="NZ_FWXS01000007.1"/>
</dbReference>
<protein>
    <submittedName>
        <fullName evidence="4">NAD(P)-dependent dehydrogenase, short-chain alcohol dehydrogenase family</fullName>
    </submittedName>
</protein>
<dbReference type="PRINTS" id="PR00081">
    <property type="entry name" value="GDHRDH"/>
</dbReference>
<dbReference type="STRING" id="1434700.SAMN06296427_1072"/>
<dbReference type="NCBIfam" id="NF005559">
    <property type="entry name" value="PRK07231.1"/>
    <property type="match status" value="1"/>
</dbReference>
<keyword evidence="5" id="KW-1185">Reference proteome</keyword>
<evidence type="ECO:0000256" key="2">
    <source>
        <dbReference type="ARBA" id="ARBA00023002"/>
    </source>
</evidence>
<dbReference type="AlphaFoldDB" id="A0A1W2BNA9"/>
<evidence type="ECO:0000256" key="3">
    <source>
        <dbReference type="SAM" id="MobiDB-lite"/>
    </source>
</evidence>
<dbReference type="Gene3D" id="3.40.50.720">
    <property type="entry name" value="NAD(P)-binding Rossmann-like Domain"/>
    <property type="match status" value="1"/>
</dbReference>
<dbReference type="CDD" id="cd05355">
    <property type="entry name" value="SDR_c1"/>
    <property type="match status" value="1"/>
</dbReference>
<evidence type="ECO:0000256" key="1">
    <source>
        <dbReference type="ARBA" id="ARBA00006484"/>
    </source>
</evidence>
<keyword evidence="2" id="KW-0560">Oxidoreductase</keyword>
<comment type="similarity">
    <text evidence="1">Belongs to the short-chain dehydrogenases/reductases (SDR) family.</text>
</comment>
<organism evidence="4 5">
    <name type="scientific">Moheibacter sediminis</name>
    <dbReference type="NCBI Taxonomy" id="1434700"/>
    <lineage>
        <taxon>Bacteria</taxon>
        <taxon>Pseudomonadati</taxon>
        <taxon>Bacteroidota</taxon>
        <taxon>Flavobacteriia</taxon>
        <taxon>Flavobacteriales</taxon>
        <taxon>Weeksellaceae</taxon>
        <taxon>Moheibacter</taxon>
    </lineage>
</organism>
<dbReference type="Proteomes" id="UP000192393">
    <property type="component" value="Unassembled WGS sequence"/>
</dbReference>
<dbReference type="PANTHER" id="PTHR48107:SF16">
    <property type="entry name" value="NADPH-DEPENDENT ALDEHYDE REDUCTASE 1, CHLOROPLASTIC"/>
    <property type="match status" value="1"/>
</dbReference>
<dbReference type="GO" id="GO:0016614">
    <property type="term" value="F:oxidoreductase activity, acting on CH-OH group of donors"/>
    <property type="evidence" value="ECO:0007669"/>
    <property type="project" value="UniProtKB-ARBA"/>
</dbReference>
<dbReference type="SUPFAM" id="SSF51735">
    <property type="entry name" value="NAD(P)-binding Rossmann-fold domains"/>
    <property type="match status" value="1"/>
</dbReference>
<evidence type="ECO:0000313" key="5">
    <source>
        <dbReference type="Proteomes" id="UP000192393"/>
    </source>
</evidence>
<dbReference type="PROSITE" id="PS00061">
    <property type="entry name" value="ADH_SHORT"/>
    <property type="match status" value="1"/>
</dbReference>
<dbReference type="InterPro" id="IPR002347">
    <property type="entry name" value="SDR_fam"/>
</dbReference>
<dbReference type="FunFam" id="3.40.50.720:FF:000084">
    <property type="entry name" value="Short-chain dehydrogenase reductase"/>
    <property type="match status" value="1"/>
</dbReference>